<evidence type="ECO:0000313" key="2">
    <source>
        <dbReference type="EMBL" id="SNX49667.1"/>
    </source>
</evidence>
<feature type="region of interest" description="Disordered" evidence="1">
    <location>
        <begin position="1"/>
        <end position="23"/>
    </location>
</feature>
<reference evidence="3" key="1">
    <citation type="submission" date="2016-06" db="EMBL/GenBank/DDBJ databases">
        <authorList>
            <person name="Rodrigo-Torres L."/>
            <person name="Arahal R.D."/>
            <person name="Lucena T."/>
        </authorList>
    </citation>
    <scope>NUCLEOTIDE SEQUENCE [LARGE SCALE GENOMIC DNA]</scope>
    <source>
        <strain evidence="3">CECT8203</strain>
    </source>
</reference>
<feature type="compositionally biased region" description="Polar residues" evidence="1">
    <location>
        <begin position="1"/>
        <end position="18"/>
    </location>
</feature>
<keyword evidence="3" id="KW-1185">Reference proteome</keyword>
<accession>A0A240ELU6</accession>
<organism evidence="2 3">
    <name type="scientific">Vibrio thalassae</name>
    <dbReference type="NCBI Taxonomy" id="1243014"/>
    <lineage>
        <taxon>Bacteria</taxon>
        <taxon>Pseudomonadati</taxon>
        <taxon>Pseudomonadota</taxon>
        <taxon>Gammaproteobacteria</taxon>
        <taxon>Vibrionales</taxon>
        <taxon>Vibrionaceae</taxon>
        <taxon>Vibrio</taxon>
    </lineage>
</organism>
<protein>
    <submittedName>
        <fullName evidence="2">Uncharacterized protein</fullName>
    </submittedName>
</protein>
<gene>
    <name evidence="2" type="ORF">VTH8203_03315</name>
</gene>
<dbReference type="AlphaFoldDB" id="A0A240ELU6"/>
<proteinExistence type="predicted"/>
<sequence>MVISQVSAVKGQTSNGTERVSGHGRGVVIGRRKLNITQGADAGIDTVNQSLQRCHIRYRTFLSYRILVISDVSTVKRQTTNRTERVSGHGRGVVIGRRKLNITQGADAGIDTVDERLKRGNISNRHFGCDGLQISIKILYIKVFKMQHFFKII</sequence>
<evidence type="ECO:0000313" key="3">
    <source>
        <dbReference type="Proteomes" id="UP000219336"/>
    </source>
</evidence>
<evidence type="ECO:0000256" key="1">
    <source>
        <dbReference type="SAM" id="MobiDB-lite"/>
    </source>
</evidence>
<name>A0A240ELU6_9VIBR</name>
<dbReference type="Proteomes" id="UP000219336">
    <property type="component" value="Unassembled WGS sequence"/>
</dbReference>
<dbReference type="EMBL" id="OANU01000067">
    <property type="protein sequence ID" value="SNX49667.1"/>
    <property type="molecule type" value="Genomic_DNA"/>
</dbReference>